<dbReference type="GO" id="GO:0003964">
    <property type="term" value="F:RNA-directed DNA polymerase activity"/>
    <property type="evidence" value="ECO:0007669"/>
    <property type="project" value="UniProtKB-KW"/>
</dbReference>
<comment type="caution">
    <text evidence="1">The sequence shown here is derived from an EMBL/GenBank/DDBJ whole genome shotgun (WGS) entry which is preliminary data.</text>
</comment>
<gene>
    <name evidence="1" type="ORF">FWK35_00014726</name>
</gene>
<proteinExistence type="predicted"/>
<accession>A0A6G0YG44</accession>
<dbReference type="EMBL" id="VUJU01004255">
    <property type="protein sequence ID" value="KAF0754997.1"/>
    <property type="molecule type" value="Genomic_DNA"/>
</dbReference>
<evidence type="ECO:0000313" key="2">
    <source>
        <dbReference type="Proteomes" id="UP000478052"/>
    </source>
</evidence>
<keyword evidence="1" id="KW-0548">Nucleotidyltransferase</keyword>
<organism evidence="1 2">
    <name type="scientific">Aphis craccivora</name>
    <name type="common">Cowpea aphid</name>
    <dbReference type="NCBI Taxonomy" id="307492"/>
    <lineage>
        <taxon>Eukaryota</taxon>
        <taxon>Metazoa</taxon>
        <taxon>Ecdysozoa</taxon>
        <taxon>Arthropoda</taxon>
        <taxon>Hexapoda</taxon>
        <taxon>Insecta</taxon>
        <taxon>Pterygota</taxon>
        <taxon>Neoptera</taxon>
        <taxon>Paraneoptera</taxon>
        <taxon>Hemiptera</taxon>
        <taxon>Sternorrhyncha</taxon>
        <taxon>Aphidomorpha</taxon>
        <taxon>Aphidoidea</taxon>
        <taxon>Aphididae</taxon>
        <taxon>Aphidini</taxon>
        <taxon>Aphis</taxon>
        <taxon>Aphis</taxon>
    </lineage>
</organism>
<reference evidence="1 2" key="1">
    <citation type="submission" date="2019-08" db="EMBL/GenBank/DDBJ databases">
        <title>Whole genome of Aphis craccivora.</title>
        <authorList>
            <person name="Voronova N.V."/>
            <person name="Shulinski R.S."/>
            <person name="Bandarenka Y.V."/>
            <person name="Zhorov D.G."/>
            <person name="Warner D."/>
        </authorList>
    </citation>
    <scope>NUCLEOTIDE SEQUENCE [LARGE SCALE GENOMIC DNA]</scope>
    <source>
        <strain evidence="1">180601</strain>
        <tissue evidence="1">Whole Body</tissue>
    </source>
</reference>
<keyword evidence="1" id="KW-0808">Transferase</keyword>
<dbReference type="Proteomes" id="UP000478052">
    <property type="component" value="Unassembled WGS sequence"/>
</dbReference>
<keyword evidence="1" id="KW-0695">RNA-directed DNA polymerase</keyword>
<keyword evidence="2" id="KW-1185">Reference proteome</keyword>
<name>A0A6G0YG44_APHCR</name>
<evidence type="ECO:0000313" key="1">
    <source>
        <dbReference type="EMBL" id="KAF0754997.1"/>
    </source>
</evidence>
<sequence length="155" mass="18200">MLTFDLYNNAPRIFTITSETTTKKTLIYLKTISRKFFYIFRTLRSILDKIQLRIICISLVQSIFTYCVKSWGCLPNYTSSDTIYKELNEYCTNMAICNHIANTRFKKNSTYNYAYYLNLYIKSSSSSIQTQLTIESAINFFFASLHCSWTVQTSY</sequence>
<dbReference type="AlphaFoldDB" id="A0A6G0YG44"/>
<protein>
    <submittedName>
        <fullName evidence="1">Reverse transcriptase domain-containing protein</fullName>
    </submittedName>
</protein>